<accession>A0A2J6PV02</accession>
<dbReference type="AlphaFoldDB" id="A0A2J6PV02"/>
<dbReference type="PANTHER" id="PTHR33112">
    <property type="entry name" value="DOMAIN PROTEIN, PUTATIVE-RELATED"/>
    <property type="match status" value="1"/>
</dbReference>
<evidence type="ECO:0000313" key="3">
    <source>
        <dbReference type="Proteomes" id="UP000235672"/>
    </source>
</evidence>
<organism evidence="2 3">
    <name type="scientific">Hyaloscypha hepaticicola</name>
    <dbReference type="NCBI Taxonomy" id="2082293"/>
    <lineage>
        <taxon>Eukaryota</taxon>
        <taxon>Fungi</taxon>
        <taxon>Dikarya</taxon>
        <taxon>Ascomycota</taxon>
        <taxon>Pezizomycotina</taxon>
        <taxon>Leotiomycetes</taxon>
        <taxon>Helotiales</taxon>
        <taxon>Hyaloscyphaceae</taxon>
        <taxon>Hyaloscypha</taxon>
    </lineage>
</organism>
<reference evidence="2 3" key="1">
    <citation type="submission" date="2016-05" db="EMBL/GenBank/DDBJ databases">
        <title>A degradative enzymes factory behind the ericoid mycorrhizal symbiosis.</title>
        <authorList>
            <consortium name="DOE Joint Genome Institute"/>
            <person name="Martino E."/>
            <person name="Morin E."/>
            <person name="Grelet G."/>
            <person name="Kuo A."/>
            <person name="Kohler A."/>
            <person name="Daghino S."/>
            <person name="Barry K."/>
            <person name="Choi C."/>
            <person name="Cichocki N."/>
            <person name="Clum A."/>
            <person name="Copeland A."/>
            <person name="Hainaut M."/>
            <person name="Haridas S."/>
            <person name="Labutti K."/>
            <person name="Lindquist E."/>
            <person name="Lipzen A."/>
            <person name="Khouja H.-R."/>
            <person name="Murat C."/>
            <person name="Ohm R."/>
            <person name="Olson A."/>
            <person name="Spatafora J."/>
            <person name="Veneault-Fourrey C."/>
            <person name="Henrissat B."/>
            <person name="Grigoriev I."/>
            <person name="Martin F."/>
            <person name="Perotto S."/>
        </authorList>
    </citation>
    <scope>NUCLEOTIDE SEQUENCE [LARGE SCALE GENOMIC DNA]</scope>
    <source>
        <strain evidence="2 3">UAMH 7357</strain>
    </source>
</reference>
<feature type="non-terminal residue" evidence="2">
    <location>
        <position position="499"/>
    </location>
</feature>
<sequence length="499" mass="57136">LCKDCAQLDLDTLFKRPHKTVAGQTVKKKLGPAQNLKPRSCAFCHLLYSSLGPHYQKESGLIPLRTFSSTRLRDNTWSSIDTNLIQAHYTCKYIVSQPQGLTGPIRIVKDHIQDYEIFKDWINLCRAYHTKVCTVEISNSVLFQKLIDCETRIIIPASNHPYVALSYVWGLNSEKSSFSETLPPNLPNTIEDTISVTLKLGFRYLWIDRYCINQQSEEEREAQIPAMDIIYQKAEVTIIAAAGSDPSYGLPGVGNKKREEHARTTCHKVGRDFLITTESAYPLLSISNSIWKTRAWTYQEAILSRRRLVFADEEVYFECFGMHCSESHNFPLLDMHREDMQGFKHTFCQGKEVGMFPKGVGTTDLAILHRIEEYSKLNLTYPEDVLRGISGILNSFRRLGIRHYAGIPILPRRPRKTQLEATEWTLTMGFLFSLLWEIKSPSERRTGSGVAEFPSWSWAGWYGPVEWKVALSWLPSFKIDPNVQLNVELMDGRALKLEE</sequence>
<evidence type="ECO:0000313" key="2">
    <source>
        <dbReference type="EMBL" id="PMD17853.1"/>
    </source>
</evidence>
<keyword evidence="3" id="KW-1185">Reference proteome</keyword>
<evidence type="ECO:0000259" key="1">
    <source>
        <dbReference type="Pfam" id="PF06985"/>
    </source>
</evidence>
<name>A0A2J6PV02_9HELO</name>
<feature type="non-terminal residue" evidence="2">
    <location>
        <position position="1"/>
    </location>
</feature>
<proteinExistence type="predicted"/>
<feature type="domain" description="Heterokaryon incompatibility" evidence="1">
    <location>
        <begin position="162"/>
        <end position="300"/>
    </location>
</feature>
<gene>
    <name evidence="2" type="ORF">NA56DRAFT_529702</name>
</gene>
<dbReference type="STRING" id="1745343.A0A2J6PV02"/>
<protein>
    <submittedName>
        <fullName evidence="2">HET-domain-containing protein</fullName>
    </submittedName>
</protein>
<dbReference type="InterPro" id="IPR010730">
    <property type="entry name" value="HET"/>
</dbReference>
<dbReference type="PANTHER" id="PTHR33112:SF1">
    <property type="entry name" value="HETEROKARYON INCOMPATIBILITY DOMAIN-CONTAINING PROTEIN"/>
    <property type="match status" value="1"/>
</dbReference>
<dbReference type="Pfam" id="PF06985">
    <property type="entry name" value="HET"/>
    <property type="match status" value="1"/>
</dbReference>
<dbReference type="OrthoDB" id="5428863at2759"/>
<dbReference type="EMBL" id="KZ613497">
    <property type="protein sequence ID" value="PMD17853.1"/>
    <property type="molecule type" value="Genomic_DNA"/>
</dbReference>
<dbReference type="Proteomes" id="UP000235672">
    <property type="component" value="Unassembled WGS sequence"/>
</dbReference>